<keyword evidence="2" id="KW-1185">Reference proteome</keyword>
<dbReference type="Proteomes" id="UP000265520">
    <property type="component" value="Unassembled WGS sequence"/>
</dbReference>
<organism evidence="1 2">
    <name type="scientific">Trifolium medium</name>
    <dbReference type="NCBI Taxonomy" id="97028"/>
    <lineage>
        <taxon>Eukaryota</taxon>
        <taxon>Viridiplantae</taxon>
        <taxon>Streptophyta</taxon>
        <taxon>Embryophyta</taxon>
        <taxon>Tracheophyta</taxon>
        <taxon>Spermatophyta</taxon>
        <taxon>Magnoliopsida</taxon>
        <taxon>eudicotyledons</taxon>
        <taxon>Gunneridae</taxon>
        <taxon>Pentapetalae</taxon>
        <taxon>rosids</taxon>
        <taxon>fabids</taxon>
        <taxon>Fabales</taxon>
        <taxon>Fabaceae</taxon>
        <taxon>Papilionoideae</taxon>
        <taxon>50 kb inversion clade</taxon>
        <taxon>NPAAA clade</taxon>
        <taxon>Hologalegina</taxon>
        <taxon>IRL clade</taxon>
        <taxon>Trifolieae</taxon>
        <taxon>Trifolium</taxon>
    </lineage>
</organism>
<protein>
    <submittedName>
        <fullName evidence="1">Uncharacterized protein</fullName>
    </submittedName>
</protein>
<dbReference type="EMBL" id="LXQA010018855">
    <property type="protein sequence ID" value="MCH90683.1"/>
    <property type="molecule type" value="Genomic_DNA"/>
</dbReference>
<proteinExistence type="predicted"/>
<evidence type="ECO:0000313" key="1">
    <source>
        <dbReference type="EMBL" id="MCH90683.1"/>
    </source>
</evidence>
<accession>A0A392MTN7</accession>
<feature type="non-terminal residue" evidence="1">
    <location>
        <position position="1"/>
    </location>
</feature>
<reference evidence="1 2" key="1">
    <citation type="journal article" date="2018" name="Front. Plant Sci.">
        <title>Red Clover (Trifolium pratense) and Zigzag Clover (T. medium) - A Picture of Genomic Similarities and Differences.</title>
        <authorList>
            <person name="Dluhosova J."/>
            <person name="Istvanek J."/>
            <person name="Nedelnik J."/>
            <person name="Repkova J."/>
        </authorList>
    </citation>
    <scope>NUCLEOTIDE SEQUENCE [LARGE SCALE GENOMIC DNA]</scope>
    <source>
        <strain evidence="2">cv. 10/8</strain>
        <tissue evidence="1">Leaf</tissue>
    </source>
</reference>
<evidence type="ECO:0000313" key="2">
    <source>
        <dbReference type="Proteomes" id="UP000265520"/>
    </source>
</evidence>
<sequence>STWEGNIKVVDPSRIMGSFYRAGLSTRCTEQECWLVIPSRSGFGPARGPVLIPSPSWALFGVGYYIGVDVSEGVGSRRRGVETWLWRTAHSESFSVNEAYLSLTSS</sequence>
<comment type="caution">
    <text evidence="1">The sequence shown here is derived from an EMBL/GenBank/DDBJ whole genome shotgun (WGS) entry which is preliminary data.</text>
</comment>
<dbReference type="AlphaFoldDB" id="A0A392MTN7"/>
<gene>
    <name evidence="1" type="ORF">A2U01_0011605</name>
</gene>
<name>A0A392MTN7_9FABA</name>